<reference evidence="2" key="1">
    <citation type="submission" date="2011-06" db="EMBL/GenBank/DDBJ databases">
        <authorList>
            <consortium name="US DOE Joint Genome Institute (JGI-PGF)"/>
            <person name="Lucas S."/>
            <person name="Han J."/>
            <person name="Lapidus A."/>
            <person name="Cheng J.-F."/>
            <person name="Goodwin L."/>
            <person name="Pitluck S."/>
            <person name="Peters L."/>
            <person name="Land M.L."/>
            <person name="Hauser L."/>
            <person name="Vogl K."/>
            <person name="Liu Z."/>
            <person name="Overmann J."/>
            <person name="Frigaard N.-U."/>
            <person name="Bryant D.A."/>
            <person name="Woyke T.J."/>
        </authorList>
    </citation>
    <scope>NUCLEOTIDE SEQUENCE [LARGE SCALE GENOMIC DNA]</scope>
    <source>
        <strain evidence="2">970</strain>
    </source>
</reference>
<evidence type="ECO:0000313" key="2">
    <source>
        <dbReference type="Proteomes" id="UP000002964"/>
    </source>
</evidence>
<dbReference type="HOGENOM" id="CLU_2511665_0_0_6"/>
<gene>
    <name evidence="1" type="ORF">Thi970DRAFT_03080</name>
</gene>
<proteinExistence type="predicted"/>
<reference evidence="1 2" key="2">
    <citation type="submission" date="2011-11" db="EMBL/GenBank/DDBJ databases">
        <authorList>
            <consortium name="US DOE Joint Genome Institute"/>
            <person name="Lucas S."/>
            <person name="Han J."/>
            <person name="Lapidus A."/>
            <person name="Cheng J.-F."/>
            <person name="Goodwin L."/>
            <person name="Pitluck S."/>
            <person name="Peters L."/>
            <person name="Ovchinnikova G."/>
            <person name="Zhang X."/>
            <person name="Detter J.C."/>
            <person name="Han C."/>
            <person name="Tapia R."/>
            <person name="Land M."/>
            <person name="Hauser L."/>
            <person name="Kyrpides N."/>
            <person name="Ivanova N."/>
            <person name="Pagani I."/>
            <person name="Vogl K."/>
            <person name="Liu Z."/>
            <person name="Overmann J."/>
            <person name="Frigaard N.-U."/>
            <person name="Bryant D."/>
            <person name="Woyke T."/>
        </authorList>
    </citation>
    <scope>NUCLEOTIDE SEQUENCE [LARGE SCALE GENOMIC DNA]</scope>
    <source>
        <strain evidence="1 2">970</strain>
    </source>
</reference>
<keyword evidence="2" id="KW-1185">Reference proteome</keyword>
<dbReference type="AlphaFoldDB" id="H8Z5F6"/>
<accession>H8Z5F6</accession>
<dbReference type="EMBL" id="JH603170">
    <property type="protein sequence ID" value="EIC19502.1"/>
    <property type="molecule type" value="Genomic_DNA"/>
</dbReference>
<dbReference type="Proteomes" id="UP000002964">
    <property type="component" value="Unassembled WGS sequence"/>
</dbReference>
<organism evidence="1 2">
    <name type="scientific">Thiorhodovibrio frisius</name>
    <dbReference type="NCBI Taxonomy" id="631362"/>
    <lineage>
        <taxon>Bacteria</taxon>
        <taxon>Pseudomonadati</taxon>
        <taxon>Pseudomonadota</taxon>
        <taxon>Gammaproteobacteria</taxon>
        <taxon>Chromatiales</taxon>
        <taxon>Chromatiaceae</taxon>
        <taxon>Thiorhodovibrio</taxon>
    </lineage>
</organism>
<evidence type="ECO:0000313" key="1">
    <source>
        <dbReference type="EMBL" id="EIC19502.1"/>
    </source>
</evidence>
<name>H8Z5F6_9GAMM</name>
<dbReference type="STRING" id="631362.Thi970DRAFT_03080"/>
<dbReference type="RefSeq" id="WP_009149860.1">
    <property type="nucleotide sequence ID" value="NZ_CP121471.1"/>
</dbReference>
<protein>
    <submittedName>
        <fullName evidence="1">Uncharacterized protein</fullName>
    </submittedName>
</protein>
<sequence>MKAPHINPSLVATFQRDPSSKAADAIFEAVEALACHLPGGGTLFDEISGLIIRSRDSRIALEIGTDGSLNATLVDEPMSAWEVDE</sequence>